<keyword evidence="1" id="KW-0963">Cytoplasm</keyword>
<dbReference type="EMBL" id="BAAAVV010000011">
    <property type="protein sequence ID" value="GAA3179379.1"/>
    <property type="molecule type" value="Genomic_DNA"/>
</dbReference>
<dbReference type="Pfam" id="PF05175">
    <property type="entry name" value="MTS"/>
    <property type="match status" value="1"/>
</dbReference>
<dbReference type="Gene3D" id="3.40.50.150">
    <property type="entry name" value="Vaccinia Virus protein VP39"/>
    <property type="match status" value="2"/>
</dbReference>
<accession>A0ABP6PKL7</accession>
<dbReference type="PROSITE" id="PS00092">
    <property type="entry name" value="N6_MTASE"/>
    <property type="match status" value="1"/>
</dbReference>
<evidence type="ECO:0000256" key="3">
    <source>
        <dbReference type="ARBA" id="ARBA00022603"/>
    </source>
</evidence>
<dbReference type="GO" id="GO:0032259">
    <property type="term" value="P:methylation"/>
    <property type="evidence" value="ECO:0007669"/>
    <property type="project" value="UniProtKB-KW"/>
</dbReference>
<dbReference type="GO" id="GO:0008168">
    <property type="term" value="F:methyltransferase activity"/>
    <property type="evidence" value="ECO:0007669"/>
    <property type="project" value="UniProtKB-KW"/>
</dbReference>
<dbReference type="RefSeq" id="WP_344690480.1">
    <property type="nucleotide sequence ID" value="NZ_BAAAVV010000011.1"/>
</dbReference>
<dbReference type="InterPro" id="IPR002052">
    <property type="entry name" value="DNA_methylase_N6_adenine_CS"/>
</dbReference>
<dbReference type="InterPro" id="IPR046977">
    <property type="entry name" value="RsmC/RlmG"/>
</dbReference>
<protein>
    <submittedName>
        <fullName evidence="7">Methyltransferase</fullName>
    </submittedName>
</protein>
<feature type="domain" description="Methyltransferase small" evidence="5">
    <location>
        <begin position="199"/>
        <end position="369"/>
    </location>
</feature>
<evidence type="ECO:0000256" key="4">
    <source>
        <dbReference type="ARBA" id="ARBA00022679"/>
    </source>
</evidence>
<dbReference type="InterPro" id="IPR029063">
    <property type="entry name" value="SAM-dependent_MTases_sf"/>
</dbReference>
<name>A0ABP6PKL7_9ACTN</name>
<organism evidence="7 8">
    <name type="scientific">Blastococcus jejuensis</name>
    <dbReference type="NCBI Taxonomy" id="351224"/>
    <lineage>
        <taxon>Bacteria</taxon>
        <taxon>Bacillati</taxon>
        <taxon>Actinomycetota</taxon>
        <taxon>Actinomycetes</taxon>
        <taxon>Geodermatophilales</taxon>
        <taxon>Geodermatophilaceae</taxon>
        <taxon>Blastococcus</taxon>
    </lineage>
</organism>
<keyword evidence="8" id="KW-1185">Reference proteome</keyword>
<evidence type="ECO:0000313" key="7">
    <source>
        <dbReference type="EMBL" id="GAA3179379.1"/>
    </source>
</evidence>
<evidence type="ECO:0000259" key="5">
    <source>
        <dbReference type="Pfam" id="PF05175"/>
    </source>
</evidence>
<evidence type="ECO:0000313" key="8">
    <source>
        <dbReference type="Proteomes" id="UP001499924"/>
    </source>
</evidence>
<dbReference type="CDD" id="cd02440">
    <property type="entry name" value="AdoMet_MTases"/>
    <property type="match status" value="1"/>
</dbReference>
<dbReference type="Pfam" id="PF26049">
    <property type="entry name" value="RLMG_N"/>
    <property type="match status" value="1"/>
</dbReference>
<dbReference type="SUPFAM" id="SSF53335">
    <property type="entry name" value="S-adenosyl-L-methionine-dependent methyltransferases"/>
    <property type="match status" value="1"/>
</dbReference>
<evidence type="ECO:0000256" key="2">
    <source>
        <dbReference type="ARBA" id="ARBA00022552"/>
    </source>
</evidence>
<keyword evidence="2" id="KW-0698">rRNA processing</keyword>
<evidence type="ECO:0000256" key="1">
    <source>
        <dbReference type="ARBA" id="ARBA00022490"/>
    </source>
</evidence>
<reference evidence="8" key="1">
    <citation type="journal article" date="2019" name="Int. J. Syst. Evol. Microbiol.">
        <title>The Global Catalogue of Microorganisms (GCM) 10K type strain sequencing project: providing services to taxonomists for standard genome sequencing and annotation.</title>
        <authorList>
            <consortium name="The Broad Institute Genomics Platform"/>
            <consortium name="The Broad Institute Genome Sequencing Center for Infectious Disease"/>
            <person name="Wu L."/>
            <person name="Ma J."/>
        </authorList>
    </citation>
    <scope>NUCLEOTIDE SEQUENCE [LARGE SCALE GENOMIC DNA]</scope>
    <source>
        <strain evidence="8">JCM 15614</strain>
    </source>
</reference>
<gene>
    <name evidence="7" type="ORF">GCM10010531_36750</name>
</gene>
<evidence type="ECO:0000259" key="6">
    <source>
        <dbReference type="Pfam" id="PF26049"/>
    </source>
</evidence>
<dbReference type="PANTHER" id="PTHR47816">
    <property type="entry name" value="RIBOSOMAL RNA SMALL SUBUNIT METHYLTRANSFERASE C"/>
    <property type="match status" value="1"/>
</dbReference>
<comment type="caution">
    <text evidence="7">The sequence shown here is derived from an EMBL/GenBank/DDBJ whole genome shotgun (WGS) entry which is preliminary data.</text>
</comment>
<feature type="domain" description="RlmG N-terminal" evidence="6">
    <location>
        <begin position="11"/>
        <end position="178"/>
    </location>
</feature>
<keyword evidence="4" id="KW-0808">Transferase</keyword>
<proteinExistence type="predicted"/>
<dbReference type="Proteomes" id="UP001499924">
    <property type="component" value="Unassembled WGS sequence"/>
</dbReference>
<dbReference type="PANTHER" id="PTHR47816:SF5">
    <property type="entry name" value="RIBOSOMAL RNA LARGE SUBUNIT METHYLTRANSFERASE G"/>
    <property type="match status" value="1"/>
</dbReference>
<keyword evidence="3 7" id="KW-0489">Methyltransferase</keyword>
<dbReference type="InterPro" id="IPR058679">
    <property type="entry name" value="RlmG_N"/>
</dbReference>
<sequence length="376" mass="38298">MTAPDEVLGLLRREPDVEAPELVAVDATDRLLLDEAAALVRGCGPGEVAVVDDSYGALTLGLQALHGASDVRVAQDLLVGELALARNAERVGLGGHRSLPLGPELAAGARLVLVKAPKALDALREIAEVVAASAAPDVTVLVGARVKHMTHAMNDVLRASFTDVSATLARQKSRVLVARGPVPGPSSFPACVEHPDVGLTVCAHGAAFAGAKIDIGTRALLGAIGGAAPDAATALDLGCGTGILAVALARARPGLRVLAVDQSAAAVGSARATAAANGVADRVEVRRDDAASSVPDGSVDLVVCNPPFHVGAAVVTTAADHLFAGAARVLRPGGELWTVYNSALRYKTVLARLVGPTRVVDRNPKFTVTVSVPPER</sequence>
<dbReference type="InterPro" id="IPR007848">
    <property type="entry name" value="Small_mtfrase_dom"/>
</dbReference>